<proteinExistence type="predicted"/>
<dbReference type="Proteomes" id="UP000250043">
    <property type="component" value="Unassembled WGS sequence"/>
</dbReference>
<evidence type="ECO:0000313" key="3">
    <source>
        <dbReference type="Proteomes" id="UP000250043"/>
    </source>
</evidence>
<evidence type="ECO:0000256" key="1">
    <source>
        <dbReference type="SAM" id="MobiDB-lite"/>
    </source>
</evidence>
<protein>
    <submittedName>
        <fullName evidence="2">Uncharacterized protein</fullName>
    </submittedName>
</protein>
<name>A0A8E2DH70_9APHY</name>
<accession>A0A8E2DH70</accession>
<gene>
    <name evidence="2" type="ORF">OBBRIDRAFT_796955</name>
</gene>
<dbReference type="EMBL" id="KV722516">
    <property type="protein sequence ID" value="OCH86681.1"/>
    <property type="molecule type" value="Genomic_DNA"/>
</dbReference>
<dbReference type="OrthoDB" id="3258555at2759"/>
<reference evidence="2 3" key="1">
    <citation type="submission" date="2016-07" db="EMBL/GenBank/DDBJ databases">
        <title>Draft genome of the white-rot fungus Obba rivulosa 3A-2.</title>
        <authorList>
            <consortium name="DOE Joint Genome Institute"/>
            <person name="Miettinen O."/>
            <person name="Riley R."/>
            <person name="Acob R."/>
            <person name="Barry K."/>
            <person name="Cullen D."/>
            <person name="De Vries R."/>
            <person name="Hainaut M."/>
            <person name="Hatakka A."/>
            <person name="Henrissat B."/>
            <person name="Hilden K."/>
            <person name="Kuo R."/>
            <person name="Labutti K."/>
            <person name="Lipzen A."/>
            <person name="Makela M.R."/>
            <person name="Sandor L."/>
            <person name="Spatafora J.W."/>
            <person name="Grigoriev I.V."/>
            <person name="Hibbett D.S."/>
        </authorList>
    </citation>
    <scope>NUCLEOTIDE SEQUENCE [LARGE SCALE GENOMIC DNA]</scope>
    <source>
        <strain evidence="2 3">3A-2</strain>
    </source>
</reference>
<sequence length="107" mass="11870">MQGKQKFSTGDADGISEESGASNLAELQTSLVDSNGDGKMRKDIFTHFRAHLATGLALDVARAVLPVEHIQRIFEFAVLPSGYLDPSLYTGQESMWLRTLRFKKKLI</sequence>
<feature type="region of interest" description="Disordered" evidence="1">
    <location>
        <begin position="1"/>
        <end position="20"/>
    </location>
</feature>
<organism evidence="2 3">
    <name type="scientific">Obba rivulosa</name>
    <dbReference type="NCBI Taxonomy" id="1052685"/>
    <lineage>
        <taxon>Eukaryota</taxon>
        <taxon>Fungi</taxon>
        <taxon>Dikarya</taxon>
        <taxon>Basidiomycota</taxon>
        <taxon>Agaricomycotina</taxon>
        <taxon>Agaricomycetes</taxon>
        <taxon>Polyporales</taxon>
        <taxon>Gelatoporiaceae</taxon>
        <taxon>Obba</taxon>
    </lineage>
</organism>
<evidence type="ECO:0000313" key="2">
    <source>
        <dbReference type="EMBL" id="OCH86681.1"/>
    </source>
</evidence>
<dbReference type="AlphaFoldDB" id="A0A8E2DH70"/>
<keyword evidence="3" id="KW-1185">Reference proteome</keyword>